<feature type="transmembrane region" description="Helical" evidence="1">
    <location>
        <begin position="145"/>
        <end position="164"/>
    </location>
</feature>
<protein>
    <submittedName>
        <fullName evidence="2">Membrane protein AbrB</fullName>
    </submittedName>
</protein>
<feature type="transmembrane region" description="Helical" evidence="1">
    <location>
        <begin position="79"/>
        <end position="100"/>
    </location>
</feature>
<dbReference type="EMBL" id="APNK01000040">
    <property type="protein sequence ID" value="KEZ76081.1"/>
    <property type="molecule type" value="Genomic_DNA"/>
</dbReference>
<evidence type="ECO:0000256" key="1">
    <source>
        <dbReference type="SAM" id="Phobius"/>
    </source>
</evidence>
<gene>
    <name evidence="2" type="ORF">C41B8_16744</name>
</gene>
<organism evidence="2 3">
    <name type="scientific">Salinisphaera hydrothermalis (strain C41B8)</name>
    <dbReference type="NCBI Taxonomy" id="1304275"/>
    <lineage>
        <taxon>Bacteria</taxon>
        <taxon>Pseudomonadati</taxon>
        <taxon>Pseudomonadota</taxon>
        <taxon>Gammaproteobacteria</taxon>
        <taxon>Salinisphaerales</taxon>
        <taxon>Salinisphaeraceae</taxon>
        <taxon>Salinisphaera</taxon>
    </lineage>
</organism>
<dbReference type="AlphaFoldDB" id="A0A084IH97"/>
<dbReference type="NCBIfam" id="TIGR03082">
    <property type="entry name" value="Gneg_AbrB_dup"/>
    <property type="match status" value="2"/>
</dbReference>
<keyword evidence="1" id="KW-1133">Transmembrane helix</keyword>
<evidence type="ECO:0000313" key="3">
    <source>
        <dbReference type="Proteomes" id="UP000028302"/>
    </source>
</evidence>
<dbReference type="STRING" id="1304275.C41B8_16744"/>
<name>A0A084IH97_SALHC</name>
<dbReference type="InterPro" id="IPR017516">
    <property type="entry name" value="AbrB_dup"/>
</dbReference>
<dbReference type="PANTHER" id="PTHR38457:SF1">
    <property type="entry name" value="REGULATOR ABRB-RELATED"/>
    <property type="match status" value="1"/>
</dbReference>
<reference evidence="2 3" key="1">
    <citation type="submission" date="2013-03" db="EMBL/GenBank/DDBJ databases">
        <title>Salinisphaera hydrothermalis C41B8 Genome Sequencing.</title>
        <authorList>
            <person name="Li C."/>
            <person name="Lai Q."/>
            <person name="Shao Z."/>
        </authorList>
    </citation>
    <scope>NUCLEOTIDE SEQUENCE [LARGE SCALE GENOMIC DNA]</scope>
    <source>
        <strain evidence="2 3">C41B8</strain>
    </source>
</reference>
<proteinExistence type="predicted"/>
<feature type="transmembrane region" description="Helical" evidence="1">
    <location>
        <begin position="200"/>
        <end position="217"/>
    </location>
</feature>
<feature type="transmembrane region" description="Helical" evidence="1">
    <location>
        <begin position="255"/>
        <end position="282"/>
    </location>
</feature>
<dbReference type="PROSITE" id="PS51257">
    <property type="entry name" value="PROKAR_LIPOPROTEIN"/>
    <property type="match status" value="1"/>
</dbReference>
<feature type="transmembrane region" description="Helical" evidence="1">
    <location>
        <begin position="223"/>
        <end position="243"/>
    </location>
</feature>
<dbReference type="Proteomes" id="UP000028302">
    <property type="component" value="Unassembled WGS sequence"/>
</dbReference>
<dbReference type="Pfam" id="PF05145">
    <property type="entry name" value="AbrB"/>
    <property type="match status" value="1"/>
</dbReference>
<dbReference type="GO" id="GO:0010468">
    <property type="term" value="P:regulation of gene expression"/>
    <property type="evidence" value="ECO:0007669"/>
    <property type="project" value="InterPro"/>
</dbReference>
<feature type="transmembrane region" description="Helical" evidence="1">
    <location>
        <begin position="54"/>
        <end position="73"/>
    </location>
</feature>
<feature type="transmembrane region" description="Helical" evidence="1">
    <location>
        <begin position="310"/>
        <end position="332"/>
    </location>
</feature>
<feature type="transmembrane region" description="Helical" evidence="1">
    <location>
        <begin position="170"/>
        <end position="193"/>
    </location>
</feature>
<dbReference type="InterPro" id="IPR007820">
    <property type="entry name" value="AbrB_fam"/>
</dbReference>
<dbReference type="GO" id="GO:0016020">
    <property type="term" value="C:membrane"/>
    <property type="evidence" value="ECO:0007669"/>
    <property type="project" value="InterPro"/>
</dbReference>
<accession>A0A084IH97</accession>
<dbReference type="PANTHER" id="PTHR38457">
    <property type="entry name" value="REGULATOR ABRB-RELATED"/>
    <property type="match status" value="1"/>
</dbReference>
<evidence type="ECO:0000313" key="2">
    <source>
        <dbReference type="EMBL" id="KEZ76081.1"/>
    </source>
</evidence>
<feature type="transmembrane region" description="Helical" evidence="1">
    <location>
        <begin position="25"/>
        <end position="47"/>
    </location>
</feature>
<keyword evidence="3" id="KW-1185">Reference proteome</keyword>
<dbReference type="PATRIC" id="fig|1304275.5.peg.3429"/>
<keyword evidence="1" id="KW-0812">Transmembrane</keyword>
<dbReference type="eggNOG" id="COG3180">
    <property type="taxonomic scope" value="Bacteria"/>
</dbReference>
<keyword evidence="1" id="KW-0472">Membrane</keyword>
<sequence length="348" mass="36110">MVRWMLLIAVSGALGACLRWLGLPAGFLLGPMIAAIGLSVGGGAVSVPRVPFQLAQAVIGCLIAQTITLPILAEIGHEWPVFVGGVFSVIAVSLVIGWLLTRWQVLPGPTAIWGVSPGAAVAMTLMSEAYGADQRLVAFMQYTRVVIVASSASILAAIMAPATHGSTSEAWWPVSLPAFAGTLLIVALGFSIARLLRTPAGPLLTAIVVAALAQNVLGLDLQLPLPLLAVSFAFVGWGIGMRFTRTTLSHAVRALPAVIASILILVAVCGGIAVLLVVFAGVEPLTAFLATSPGGADTVAIIASATHVNVAYIMAMQLARFFAVMITGPFFARLLTRWSGYAAVDQRP</sequence>
<comment type="caution">
    <text evidence="2">The sequence shown here is derived from an EMBL/GenBank/DDBJ whole genome shotgun (WGS) entry which is preliminary data.</text>
</comment>
<dbReference type="PIRSF" id="PIRSF038991">
    <property type="entry name" value="Protein_AbrB"/>
    <property type="match status" value="1"/>
</dbReference>